<dbReference type="PIRSF" id="PIRSF017388">
    <property type="entry name" value="Esterase_lipase"/>
    <property type="match status" value="1"/>
</dbReference>
<organism evidence="2 3">
    <name type="scientific">Ectobacillus funiculus</name>
    <dbReference type="NCBI Taxonomy" id="137993"/>
    <lineage>
        <taxon>Bacteria</taxon>
        <taxon>Bacillati</taxon>
        <taxon>Bacillota</taxon>
        <taxon>Bacilli</taxon>
        <taxon>Bacillales</taxon>
        <taxon>Bacillaceae</taxon>
        <taxon>Ectobacillus</taxon>
    </lineage>
</organism>
<reference evidence="2 3" key="1">
    <citation type="submission" date="2024-09" db="EMBL/GenBank/DDBJ databases">
        <authorList>
            <person name="Sun Q."/>
            <person name="Mori K."/>
        </authorList>
    </citation>
    <scope>NUCLEOTIDE SEQUENCE [LARGE SCALE GENOMIC DNA]</scope>
    <source>
        <strain evidence="2 3">JCM 11201</strain>
    </source>
</reference>
<dbReference type="Pfam" id="PF12146">
    <property type="entry name" value="Hydrolase_4"/>
    <property type="match status" value="1"/>
</dbReference>
<keyword evidence="2" id="KW-0378">Hydrolase</keyword>
<dbReference type="InterPro" id="IPR051044">
    <property type="entry name" value="MAG_DAG_Lipase"/>
</dbReference>
<feature type="domain" description="Serine aminopeptidase S33" evidence="1">
    <location>
        <begin position="23"/>
        <end position="227"/>
    </location>
</feature>
<evidence type="ECO:0000313" key="2">
    <source>
        <dbReference type="EMBL" id="MFB9759229.1"/>
    </source>
</evidence>
<dbReference type="Gene3D" id="3.40.50.1820">
    <property type="entry name" value="alpha/beta hydrolase"/>
    <property type="match status" value="1"/>
</dbReference>
<dbReference type="EMBL" id="JBHMAF010000065">
    <property type="protein sequence ID" value="MFB9759229.1"/>
    <property type="molecule type" value="Genomic_DNA"/>
</dbReference>
<comment type="caution">
    <text evidence="2">The sequence shown here is derived from an EMBL/GenBank/DDBJ whole genome shotgun (WGS) entry which is preliminary data.</text>
</comment>
<proteinExistence type="predicted"/>
<evidence type="ECO:0000259" key="1">
    <source>
        <dbReference type="Pfam" id="PF12146"/>
    </source>
</evidence>
<protein>
    <submittedName>
        <fullName evidence="2">Alpha/beta hydrolase</fullName>
    </submittedName>
</protein>
<gene>
    <name evidence="2" type="ORF">ACFFMS_12330</name>
</gene>
<dbReference type="InterPro" id="IPR022742">
    <property type="entry name" value="Hydrolase_4"/>
</dbReference>
<dbReference type="InterPro" id="IPR012354">
    <property type="entry name" value="Esterase_lipase"/>
</dbReference>
<sequence length="257" mass="28684">MTTQYPILDGAEAFFFKGNDIGVLISHGFVGTPQSVRFLGEYIAQQGFTVCAVRLKGHGTHYEDMESCLYSDWVQSLEEGYRLLQQHCREIFIIGQSMGGALTAQLASKHQDLAGIILINAAMTSIPVLEEFRGKQEPRFVDEGAPDIKDKNVYEITYSKVPISAIQQLLLLMDDTKERLPHITCPVLAFKSVEDHVVPPENTDYITQHVSSPIRKTVTLQNSYHVASMDYDKELIAETSCAFIQAHSKIQQASITS</sequence>
<dbReference type="InterPro" id="IPR029058">
    <property type="entry name" value="AB_hydrolase_fold"/>
</dbReference>
<dbReference type="GO" id="GO:0016787">
    <property type="term" value="F:hydrolase activity"/>
    <property type="evidence" value="ECO:0007669"/>
    <property type="project" value="UniProtKB-KW"/>
</dbReference>
<dbReference type="SUPFAM" id="SSF53474">
    <property type="entry name" value="alpha/beta-Hydrolases"/>
    <property type="match status" value="1"/>
</dbReference>
<evidence type="ECO:0000313" key="3">
    <source>
        <dbReference type="Proteomes" id="UP001589609"/>
    </source>
</evidence>
<accession>A0ABV5WF25</accession>
<keyword evidence="3" id="KW-1185">Reference proteome</keyword>
<dbReference type="RefSeq" id="WP_379949524.1">
    <property type="nucleotide sequence ID" value="NZ_JBHMAF010000065.1"/>
</dbReference>
<dbReference type="PANTHER" id="PTHR11614">
    <property type="entry name" value="PHOSPHOLIPASE-RELATED"/>
    <property type="match status" value="1"/>
</dbReference>
<dbReference type="Proteomes" id="UP001589609">
    <property type="component" value="Unassembled WGS sequence"/>
</dbReference>
<name>A0ABV5WF25_9BACI</name>